<accession>A0ABV5IAA6</accession>
<dbReference type="PANTHER" id="PTHR43557">
    <property type="entry name" value="APOPTOSIS-INDUCING FACTOR 1"/>
    <property type="match status" value="1"/>
</dbReference>
<evidence type="ECO:0000259" key="6">
    <source>
        <dbReference type="Pfam" id="PF07992"/>
    </source>
</evidence>
<dbReference type="PRINTS" id="PR00368">
    <property type="entry name" value="FADPNR"/>
</dbReference>
<evidence type="ECO:0000313" key="9">
    <source>
        <dbReference type="Proteomes" id="UP001589647"/>
    </source>
</evidence>
<feature type="region of interest" description="Disordered" evidence="5">
    <location>
        <begin position="402"/>
        <end position="458"/>
    </location>
</feature>
<evidence type="ECO:0000256" key="3">
    <source>
        <dbReference type="ARBA" id="ARBA00022827"/>
    </source>
</evidence>
<dbReference type="Gene3D" id="3.50.50.60">
    <property type="entry name" value="FAD/NAD(P)-binding domain"/>
    <property type="match status" value="2"/>
</dbReference>
<evidence type="ECO:0000256" key="2">
    <source>
        <dbReference type="ARBA" id="ARBA00022630"/>
    </source>
</evidence>
<protein>
    <submittedName>
        <fullName evidence="8">NAD(P)/FAD-dependent oxidoreductase</fullName>
    </submittedName>
</protein>
<keyword evidence="9" id="KW-1185">Reference proteome</keyword>
<feature type="domain" description="FAD/NAD(P)-binding" evidence="6">
    <location>
        <begin position="4"/>
        <end position="309"/>
    </location>
</feature>
<reference evidence="8 9" key="1">
    <citation type="submission" date="2024-09" db="EMBL/GenBank/DDBJ databases">
        <authorList>
            <person name="Sun Q."/>
            <person name="Mori K."/>
        </authorList>
    </citation>
    <scope>NUCLEOTIDE SEQUENCE [LARGE SCALE GENOMIC DNA]</scope>
    <source>
        <strain evidence="8 9">CCM 3426</strain>
    </source>
</reference>
<comment type="cofactor">
    <cofactor evidence="1">
        <name>FAD</name>
        <dbReference type="ChEBI" id="CHEBI:57692"/>
    </cofactor>
</comment>
<dbReference type="SUPFAM" id="SSF51905">
    <property type="entry name" value="FAD/NAD(P)-binding domain"/>
    <property type="match status" value="2"/>
</dbReference>
<evidence type="ECO:0000259" key="7">
    <source>
        <dbReference type="Pfam" id="PF14759"/>
    </source>
</evidence>
<keyword evidence="4" id="KW-0560">Oxidoreductase</keyword>
<dbReference type="EMBL" id="JBHMEI010000004">
    <property type="protein sequence ID" value="MFB9201391.1"/>
    <property type="molecule type" value="Genomic_DNA"/>
</dbReference>
<feature type="domain" description="Reductase C-terminal" evidence="7">
    <location>
        <begin position="330"/>
        <end position="402"/>
    </location>
</feature>
<name>A0ABV5IAA6_9ACTN</name>
<dbReference type="InterPro" id="IPR023753">
    <property type="entry name" value="FAD/NAD-binding_dom"/>
</dbReference>
<evidence type="ECO:0000256" key="4">
    <source>
        <dbReference type="ARBA" id="ARBA00023002"/>
    </source>
</evidence>
<evidence type="ECO:0000256" key="5">
    <source>
        <dbReference type="SAM" id="MobiDB-lite"/>
    </source>
</evidence>
<keyword evidence="3" id="KW-0274">FAD</keyword>
<evidence type="ECO:0000256" key="1">
    <source>
        <dbReference type="ARBA" id="ARBA00001974"/>
    </source>
</evidence>
<dbReference type="InterPro" id="IPR028202">
    <property type="entry name" value="Reductase_C"/>
</dbReference>
<dbReference type="Proteomes" id="UP001589647">
    <property type="component" value="Unassembled WGS sequence"/>
</dbReference>
<dbReference type="InterPro" id="IPR036188">
    <property type="entry name" value="FAD/NAD-bd_sf"/>
</dbReference>
<dbReference type="Gene3D" id="3.30.390.30">
    <property type="match status" value="1"/>
</dbReference>
<feature type="compositionally biased region" description="Polar residues" evidence="5">
    <location>
        <begin position="421"/>
        <end position="436"/>
    </location>
</feature>
<dbReference type="Pfam" id="PF14759">
    <property type="entry name" value="Reductase_C"/>
    <property type="match status" value="1"/>
</dbReference>
<proteinExistence type="predicted"/>
<dbReference type="InterPro" id="IPR050446">
    <property type="entry name" value="FAD-oxidoreductase/Apoptosis"/>
</dbReference>
<dbReference type="PRINTS" id="PR00411">
    <property type="entry name" value="PNDRDTASEI"/>
</dbReference>
<gene>
    <name evidence="8" type="ORF">ACFFV7_09335</name>
</gene>
<organism evidence="8 9">
    <name type="scientific">Nonomuraea spiralis</name>
    <dbReference type="NCBI Taxonomy" id="46182"/>
    <lineage>
        <taxon>Bacteria</taxon>
        <taxon>Bacillati</taxon>
        <taxon>Actinomycetota</taxon>
        <taxon>Actinomycetes</taxon>
        <taxon>Streptosporangiales</taxon>
        <taxon>Streptosporangiaceae</taxon>
        <taxon>Nonomuraea</taxon>
    </lineage>
</organism>
<evidence type="ECO:0000313" key="8">
    <source>
        <dbReference type="EMBL" id="MFB9201391.1"/>
    </source>
</evidence>
<dbReference type="SUPFAM" id="SSF55424">
    <property type="entry name" value="FAD/NAD-linked reductases, dimerisation (C-terminal) domain"/>
    <property type="match status" value="1"/>
</dbReference>
<keyword evidence="2" id="KW-0285">Flavoprotein</keyword>
<dbReference type="Pfam" id="PF07992">
    <property type="entry name" value="Pyr_redox_2"/>
    <property type="match status" value="1"/>
</dbReference>
<dbReference type="RefSeq" id="WP_189650039.1">
    <property type="nucleotide sequence ID" value="NZ_BMRC01000012.1"/>
</dbReference>
<comment type="caution">
    <text evidence="8">The sequence shown here is derived from an EMBL/GenBank/DDBJ whole genome shotgun (WGS) entry which is preliminary data.</text>
</comment>
<dbReference type="InterPro" id="IPR016156">
    <property type="entry name" value="FAD/NAD-linked_Rdtase_dimer_sf"/>
</dbReference>
<dbReference type="PANTHER" id="PTHR43557:SF2">
    <property type="entry name" value="RIESKE DOMAIN-CONTAINING PROTEIN-RELATED"/>
    <property type="match status" value="1"/>
</dbReference>
<sequence>MRSAVIVGASLAGLRAAETLRAEGFTGELTLIGDEPYEPYDRPPLSKQVLAGRASPGGTTLVAAEGLQARWLLGEPATALDLRTRQVRLAGGREVGFDRVLVATGTRARPWPDPAEAALDGVFTLRGRDDAARLRAALAAGPSRVLVIGGGFTGSEIASVCREKGLAVTVAERGPAPLAGALGTAAGSVAARLHREHGVDLRVNTTVMALEGDAAGRLRAAHLSDGDVLPVEVAVIALGATRNTEWLAGSGLAADARGVVCDAGCRAFDADAVVTSDVFVAGDVARWPHPHYDGLLLAVEHWDNAVRQAATAAHNMLADRPRPHRGLPAFWSYQFGVSIKSVGLPTIADEVVVTQGSVAERRFVACFGRRGRCVAAVAVDAPRSLPAYAALIESAAPFPPDLRAADGPRTPLPVPAGLAVNGQSTHSPTAAVTGQGPTAREAPRERDPRSPLTAPPLE</sequence>